<evidence type="ECO:0000313" key="3">
    <source>
        <dbReference type="Proteomes" id="UP001611162"/>
    </source>
</evidence>
<dbReference type="Proteomes" id="UP001611162">
    <property type="component" value="Unassembled WGS sequence"/>
</dbReference>
<accession>A0ABW7SVY6</accession>
<reference evidence="2 3" key="1">
    <citation type="submission" date="2024-10" db="EMBL/GenBank/DDBJ databases">
        <title>The Natural Products Discovery Center: Release of the First 8490 Sequenced Strains for Exploring Actinobacteria Biosynthetic Diversity.</title>
        <authorList>
            <person name="Kalkreuter E."/>
            <person name="Kautsar S.A."/>
            <person name="Yang D."/>
            <person name="Bader C.D."/>
            <person name="Teijaro C.N."/>
            <person name="Fluegel L."/>
            <person name="Davis C.M."/>
            <person name="Simpson J.R."/>
            <person name="Lauterbach L."/>
            <person name="Steele A.D."/>
            <person name="Gui C."/>
            <person name="Meng S."/>
            <person name="Li G."/>
            <person name="Viehrig K."/>
            <person name="Ye F."/>
            <person name="Su P."/>
            <person name="Kiefer A.F."/>
            <person name="Nichols A."/>
            <person name="Cepeda A.J."/>
            <person name="Yan W."/>
            <person name="Fan B."/>
            <person name="Jiang Y."/>
            <person name="Adhikari A."/>
            <person name="Zheng C.-J."/>
            <person name="Schuster L."/>
            <person name="Cowan T.M."/>
            <person name="Smanski M.J."/>
            <person name="Chevrette M.G."/>
            <person name="De Carvalho L.P.S."/>
            <person name="Shen B."/>
        </authorList>
    </citation>
    <scope>NUCLEOTIDE SEQUENCE [LARGE SCALE GENOMIC DNA]</scope>
    <source>
        <strain evidence="2 3">NPDC020979</strain>
    </source>
</reference>
<evidence type="ECO:0000256" key="1">
    <source>
        <dbReference type="SAM" id="MobiDB-lite"/>
    </source>
</evidence>
<feature type="region of interest" description="Disordered" evidence="1">
    <location>
        <begin position="23"/>
        <end position="42"/>
    </location>
</feature>
<name>A0ABW7SVY6_9ACTN</name>
<evidence type="ECO:0000313" key="2">
    <source>
        <dbReference type="EMBL" id="MFI0909394.1"/>
    </source>
</evidence>
<protein>
    <submittedName>
        <fullName evidence="2">Uncharacterized protein</fullName>
    </submittedName>
</protein>
<feature type="region of interest" description="Disordered" evidence="1">
    <location>
        <begin position="79"/>
        <end position="108"/>
    </location>
</feature>
<dbReference type="EMBL" id="JBIRRB010000001">
    <property type="protein sequence ID" value="MFI0909394.1"/>
    <property type="molecule type" value="Genomic_DNA"/>
</dbReference>
<organism evidence="2 3">
    <name type="scientific">Streptomyces abikoensis</name>
    <dbReference type="NCBI Taxonomy" id="97398"/>
    <lineage>
        <taxon>Bacteria</taxon>
        <taxon>Bacillati</taxon>
        <taxon>Actinomycetota</taxon>
        <taxon>Actinomycetes</taxon>
        <taxon>Kitasatosporales</taxon>
        <taxon>Streptomycetaceae</taxon>
        <taxon>Streptomyces</taxon>
    </lineage>
</organism>
<dbReference type="RefSeq" id="WP_397611978.1">
    <property type="nucleotide sequence ID" value="NZ_JBIRRB010000001.1"/>
</dbReference>
<comment type="caution">
    <text evidence="2">The sequence shown here is derived from an EMBL/GenBank/DDBJ whole genome shotgun (WGS) entry which is preliminary data.</text>
</comment>
<keyword evidence="3" id="KW-1185">Reference proteome</keyword>
<proteinExistence type="predicted"/>
<gene>
    <name evidence="2" type="ORF">ACH4TF_02945</name>
</gene>
<sequence length="108" mass="11437">MTRFSQAVRRAMAGEVATAAEFGSASSSAALPAGRATHTHAERPCTAAGLQALYGSENRTIFNAAWETEGLGTVLDVLRRRHAPATSARPRGRGRRAGSARRPPPLVR</sequence>
<feature type="compositionally biased region" description="Basic residues" evidence="1">
    <location>
        <begin position="90"/>
        <end position="99"/>
    </location>
</feature>